<dbReference type="OrthoDB" id="9895938at2"/>
<evidence type="ECO:0000256" key="1">
    <source>
        <dbReference type="SAM" id="Phobius"/>
    </source>
</evidence>
<keyword evidence="2" id="KW-0732">Signal</keyword>
<dbReference type="EMBL" id="MUGY01000040">
    <property type="protein sequence ID" value="OXA87320.1"/>
    <property type="molecule type" value="Genomic_DNA"/>
</dbReference>
<gene>
    <name evidence="4" type="ORF">B0A62_22830</name>
    <name evidence="3" type="ORF">IW20_22305</name>
</gene>
<dbReference type="EMBL" id="JPRM01000045">
    <property type="protein sequence ID" value="KFF09845.1"/>
    <property type="molecule type" value="Genomic_DNA"/>
</dbReference>
<keyword evidence="1" id="KW-0472">Membrane</keyword>
<keyword evidence="1" id="KW-0812">Transmembrane</keyword>
<feature type="transmembrane region" description="Helical" evidence="1">
    <location>
        <begin position="230"/>
        <end position="250"/>
    </location>
</feature>
<name>A0A085ZZI1_FLAHY</name>
<feature type="signal peptide" evidence="2">
    <location>
        <begin position="1"/>
        <end position="19"/>
    </location>
</feature>
<evidence type="ECO:0000313" key="4">
    <source>
        <dbReference type="EMBL" id="OXA87320.1"/>
    </source>
</evidence>
<sequence length="304" mass="35343">MKQKIFLLFLLFSTLNNYAQLSDSEYQDRCDKEFQSLCNLLPKGQEESWIIKARNIDIEYIKIGKEKQKEEEVYKKLNAEAIYAVQYLNSINNFLLPAKTKLVNSLADKIVKIKIGSSIESKIDSLDRVFNDYANTNKAKNFEKAYDKFLSEKSKYLKIKSERDTLFYTVYEVKSNVYSDPDSKDIYAVFNWKVRIEKLNKLKTDFDNISEEVKSKQFLVVKDPNPIVPLLFQFCTLLVVISGVFVNFAFEKKRHKIVLILVLSSLITAIILLFVSDNTFLNTAVNILVPGIGYIIFYYKKKRS</sequence>
<dbReference type="Proteomes" id="UP000028712">
    <property type="component" value="Unassembled WGS sequence"/>
</dbReference>
<reference evidence="4 6" key="2">
    <citation type="submission" date="2016-11" db="EMBL/GenBank/DDBJ databases">
        <title>Whole genomes of Flavobacteriaceae.</title>
        <authorList>
            <person name="Stine C."/>
            <person name="Li C."/>
            <person name="Tadesse D."/>
        </authorList>
    </citation>
    <scope>NUCLEOTIDE SEQUENCE [LARGE SCALE GENOMIC DNA]</scope>
    <source>
        <strain evidence="4 6">ATCC 29551</strain>
    </source>
</reference>
<feature type="transmembrane region" description="Helical" evidence="1">
    <location>
        <begin position="257"/>
        <end position="275"/>
    </location>
</feature>
<dbReference type="eggNOG" id="ENOG502ZKUI">
    <property type="taxonomic scope" value="Bacteria"/>
</dbReference>
<dbReference type="Proteomes" id="UP000198424">
    <property type="component" value="Unassembled WGS sequence"/>
</dbReference>
<dbReference type="STRING" id="991.IW20_22305"/>
<evidence type="ECO:0000256" key="2">
    <source>
        <dbReference type="SAM" id="SignalP"/>
    </source>
</evidence>
<feature type="transmembrane region" description="Helical" evidence="1">
    <location>
        <begin position="281"/>
        <end position="299"/>
    </location>
</feature>
<dbReference type="RefSeq" id="WP_035627473.1">
    <property type="nucleotide sequence ID" value="NZ_JBEWQG010000050.1"/>
</dbReference>
<comment type="caution">
    <text evidence="3">The sequence shown here is derived from an EMBL/GenBank/DDBJ whole genome shotgun (WGS) entry which is preliminary data.</text>
</comment>
<accession>A0A085ZZI1</accession>
<keyword evidence="6" id="KW-1185">Reference proteome</keyword>
<keyword evidence="1" id="KW-1133">Transmembrane helix</keyword>
<evidence type="ECO:0000313" key="5">
    <source>
        <dbReference type="Proteomes" id="UP000028712"/>
    </source>
</evidence>
<evidence type="ECO:0000313" key="6">
    <source>
        <dbReference type="Proteomes" id="UP000198424"/>
    </source>
</evidence>
<protein>
    <submittedName>
        <fullName evidence="3">Uncharacterized protein</fullName>
    </submittedName>
</protein>
<dbReference type="AlphaFoldDB" id="A0A085ZZI1"/>
<proteinExistence type="predicted"/>
<evidence type="ECO:0000313" key="3">
    <source>
        <dbReference type="EMBL" id="KFF09845.1"/>
    </source>
</evidence>
<feature type="chain" id="PRO_5001801929" evidence="2">
    <location>
        <begin position="20"/>
        <end position="304"/>
    </location>
</feature>
<reference evidence="3 5" key="1">
    <citation type="submission" date="2014-07" db="EMBL/GenBank/DDBJ databases">
        <title>Genome of Flavobacterium hydatis DSM 2063.</title>
        <authorList>
            <person name="Pipes S.E."/>
            <person name="Stropko S.J."/>
            <person name="Newman J.D."/>
        </authorList>
    </citation>
    <scope>NUCLEOTIDE SEQUENCE [LARGE SCALE GENOMIC DNA]</scope>
    <source>
        <strain evidence="3 5">DSM 2063</strain>
    </source>
</reference>
<organism evidence="3 5">
    <name type="scientific">Flavobacterium hydatis</name>
    <name type="common">Cytophaga aquatilis</name>
    <dbReference type="NCBI Taxonomy" id="991"/>
    <lineage>
        <taxon>Bacteria</taxon>
        <taxon>Pseudomonadati</taxon>
        <taxon>Bacteroidota</taxon>
        <taxon>Flavobacteriia</taxon>
        <taxon>Flavobacteriales</taxon>
        <taxon>Flavobacteriaceae</taxon>
        <taxon>Flavobacterium</taxon>
    </lineage>
</organism>